<keyword evidence="2" id="KW-1185">Reference proteome</keyword>
<protein>
    <submittedName>
        <fullName evidence="1">Uncharacterized protein</fullName>
    </submittedName>
</protein>
<name>A0AAI9Y5Q2_9PEZI</name>
<proteinExistence type="predicted"/>
<dbReference type="AlphaFoldDB" id="A0AAI9Y5Q2"/>
<organism evidence="1 2">
    <name type="scientific">Colletotrichum cuscutae</name>
    <dbReference type="NCBI Taxonomy" id="1209917"/>
    <lineage>
        <taxon>Eukaryota</taxon>
        <taxon>Fungi</taxon>
        <taxon>Dikarya</taxon>
        <taxon>Ascomycota</taxon>
        <taxon>Pezizomycotina</taxon>
        <taxon>Sordariomycetes</taxon>
        <taxon>Hypocreomycetidae</taxon>
        <taxon>Glomerellales</taxon>
        <taxon>Glomerellaceae</taxon>
        <taxon>Colletotrichum</taxon>
        <taxon>Colletotrichum acutatum species complex</taxon>
    </lineage>
</organism>
<comment type="caution">
    <text evidence="1">The sequence shown here is derived from an EMBL/GenBank/DDBJ whole genome shotgun (WGS) entry which is preliminary data.</text>
</comment>
<sequence length="84" mass="9715">MIFLSSYENAVIYYNAERENMLFSKEVKGIMLIDFERAQSVELCRPPLAQLMLNKRRRTGKALKGSDLWRILGMLDNHAVTVPL</sequence>
<dbReference type="Proteomes" id="UP001239213">
    <property type="component" value="Unassembled WGS sequence"/>
</dbReference>
<dbReference type="EMBL" id="MPDP01000077">
    <property type="protein sequence ID" value="KAK1484616.1"/>
    <property type="molecule type" value="Genomic_DNA"/>
</dbReference>
<gene>
    <name evidence="1" type="ORF">CCUS01_15524</name>
</gene>
<evidence type="ECO:0000313" key="1">
    <source>
        <dbReference type="EMBL" id="KAK1484616.1"/>
    </source>
</evidence>
<reference evidence="1" key="1">
    <citation type="submission" date="2016-11" db="EMBL/GenBank/DDBJ databases">
        <title>The genome sequence of Colletotrichum cuscutae.</title>
        <authorList>
            <person name="Baroncelli R."/>
        </authorList>
    </citation>
    <scope>NUCLEOTIDE SEQUENCE</scope>
    <source>
        <strain evidence="1">IMI 304802</strain>
    </source>
</reference>
<accession>A0AAI9Y5Q2</accession>
<evidence type="ECO:0000313" key="2">
    <source>
        <dbReference type="Proteomes" id="UP001239213"/>
    </source>
</evidence>